<dbReference type="PATRIC" id="fig|266128.3.peg.1269"/>
<dbReference type="EMBL" id="LDJH01000002">
    <property type="protein sequence ID" value="KRG60802.1"/>
    <property type="molecule type" value="Genomic_DNA"/>
</dbReference>
<evidence type="ECO:0000256" key="3">
    <source>
        <dbReference type="SAM" id="Phobius"/>
    </source>
</evidence>
<keyword evidence="3" id="KW-0812">Transmembrane</keyword>
<evidence type="ECO:0000313" key="5">
    <source>
        <dbReference type="Proteomes" id="UP000051254"/>
    </source>
</evidence>
<protein>
    <submittedName>
        <fullName evidence="4">Uncharacterized protein</fullName>
    </submittedName>
</protein>
<evidence type="ECO:0000313" key="4">
    <source>
        <dbReference type="EMBL" id="KRG60802.1"/>
    </source>
</evidence>
<evidence type="ECO:0000256" key="2">
    <source>
        <dbReference type="SAM" id="MobiDB-lite"/>
    </source>
</evidence>
<dbReference type="OrthoDB" id="6050766at2"/>
<sequence>MIDPSQTPPGLIGWIAGAAAAIGAWFHGRGGRRRDEQATTTESRLYETVRLELDRLTEQVRALERRSGRMLNHIYRLEGLMRSSGIEPPPFDPDVSNPGGTD</sequence>
<feature type="region of interest" description="Disordered" evidence="2">
    <location>
        <begin position="82"/>
        <end position="102"/>
    </location>
</feature>
<reference evidence="4 5" key="1">
    <citation type="submission" date="2015-05" db="EMBL/GenBank/DDBJ databases">
        <title>Genome sequencing and analysis of members of genus Stenotrophomonas.</title>
        <authorList>
            <person name="Patil P.P."/>
            <person name="Midha S."/>
            <person name="Patil P.B."/>
        </authorList>
    </citation>
    <scope>NUCLEOTIDE SEQUENCE [LARGE SCALE GENOMIC DNA]</scope>
    <source>
        <strain evidence="4 5">DSM 17805</strain>
    </source>
</reference>
<dbReference type="AlphaFoldDB" id="A0A0R0C323"/>
<dbReference type="RefSeq" id="WP_057662400.1">
    <property type="nucleotide sequence ID" value="NZ_LDJH01000002.1"/>
</dbReference>
<keyword evidence="5" id="KW-1185">Reference proteome</keyword>
<dbReference type="Proteomes" id="UP000051254">
    <property type="component" value="Unassembled WGS sequence"/>
</dbReference>
<dbReference type="STRING" id="266128.ABB25_01000"/>
<proteinExistence type="predicted"/>
<comment type="caution">
    <text evidence="4">The sequence shown here is derived from an EMBL/GenBank/DDBJ whole genome shotgun (WGS) entry which is preliminary data.</text>
</comment>
<feature type="transmembrane region" description="Helical" evidence="3">
    <location>
        <begin position="12"/>
        <end position="28"/>
    </location>
</feature>
<accession>A0A0R0C323</accession>
<keyword evidence="3" id="KW-0472">Membrane</keyword>
<keyword evidence="3" id="KW-1133">Transmembrane helix</keyword>
<evidence type="ECO:0000256" key="1">
    <source>
        <dbReference type="SAM" id="Coils"/>
    </source>
</evidence>
<name>A0A0R0C323_9GAMM</name>
<feature type="coiled-coil region" evidence="1">
    <location>
        <begin position="46"/>
        <end position="73"/>
    </location>
</feature>
<gene>
    <name evidence="4" type="ORF">ABB25_01000</name>
</gene>
<organism evidence="4 5">
    <name type="scientific">Stenotrophomonas koreensis</name>
    <dbReference type="NCBI Taxonomy" id="266128"/>
    <lineage>
        <taxon>Bacteria</taxon>
        <taxon>Pseudomonadati</taxon>
        <taxon>Pseudomonadota</taxon>
        <taxon>Gammaproteobacteria</taxon>
        <taxon>Lysobacterales</taxon>
        <taxon>Lysobacteraceae</taxon>
        <taxon>Stenotrophomonas</taxon>
    </lineage>
</organism>
<keyword evidence="1" id="KW-0175">Coiled coil</keyword>